<dbReference type="InterPro" id="IPR000835">
    <property type="entry name" value="HTH_MarR-typ"/>
</dbReference>
<dbReference type="InterPro" id="IPR036390">
    <property type="entry name" value="WH_DNA-bd_sf"/>
</dbReference>
<dbReference type="Gene3D" id="1.10.10.10">
    <property type="entry name" value="Winged helix-like DNA-binding domain superfamily/Winged helix DNA-binding domain"/>
    <property type="match status" value="1"/>
</dbReference>
<accession>A0A645HW02</accession>
<evidence type="ECO:0000256" key="1">
    <source>
        <dbReference type="ARBA" id="ARBA00023015"/>
    </source>
</evidence>
<dbReference type="PANTHER" id="PTHR42756">
    <property type="entry name" value="TRANSCRIPTIONAL REGULATOR, MARR"/>
    <property type="match status" value="1"/>
</dbReference>
<evidence type="ECO:0000256" key="2">
    <source>
        <dbReference type="ARBA" id="ARBA00023125"/>
    </source>
</evidence>
<keyword evidence="1" id="KW-0805">Transcription regulation</keyword>
<feature type="domain" description="HTH marR-type" evidence="4">
    <location>
        <begin position="1"/>
        <end position="135"/>
    </location>
</feature>
<comment type="caution">
    <text evidence="5">The sequence shown here is derived from an EMBL/GenBank/DDBJ whole genome shotgun (WGS) entry which is preliminary data.</text>
</comment>
<dbReference type="PRINTS" id="PR00598">
    <property type="entry name" value="HTHMARR"/>
</dbReference>
<sequence>MTYRMLGKYLSDLNRDFIKHSELKLSEYRLTLNMWRCMMIIENNRSCNLKDIALSLNVDNAIITRNIKKLEDLNYVVKVKRLNDNRFFDLCLTDEGISILKLINEYQEKWYEKVIKNFNKEESDTLINLLNKLCSNI</sequence>
<keyword evidence="3" id="KW-0804">Transcription</keyword>
<dbReference type="PANTHER" id="PTHR42756:SF1">
    <property type="entry name" value="TRANSCRIPTIONAL REPRESSOR OF EMRAB OPERON"/>
    <property type="match status" value="1"/>
</dbReference>
<reference evidence="5" key="1">
    <citation type="submission" date="2019-08" db="EMBL/GenBank/DDBJ databases">
        <authorList>
            <person name="Kucharzyk K."/>
            <person name="Murdoch R.W."/>
            <person name="Higgins S."/>
            <person name="Loffler F."/>
        </authorList>
    </citation>
    <scope>NUCLEOTIDE SEQUENCE</scope>
</reference>
<dbReference type="PROSITE" id="PS50995">
    <property type="entry name" value="HTH_MARR_2"/>
    <property type="match status" value="1"/>
</dbReference>
<protein>
    <submittedName>
        <fullName evidence="5">Multidrug resistance operon repressor</fullName>
    </submittedName>
</protein>
<dbReference type="InterPro" id="IPR036388">
    <property type="entry name" value="WH-like_DNA-bd_sf"/>
</dbReference>
<dbReference type="EMBL" id="VSSQ01101506">
    <property type="protein sequence ID" value="MPN43235.1"/>
    <property type="molecule type" value="Genomic_DNA"/>
</dbReference>
<dbReference type="AlphaFoldDB" id="A0A645HW02"/>
<dbReference type="SUPFAM" id="SSF46785">
    <property type="entry name" value="Winged helix' DNA-binding domain"/>
    <property type="match status" value="1"/>
</dbReference>
<dbReference type="Pfam" id="PF01047">
    <property type="entry name" value="MarR"/>
    <property type="match status" value="1"/>
</dbReference>
<evidence type="ECO:0000313" key="5">
    <source>
        <dbReference type="EMBL" id="MPN43235.1"/>
    </source>
</evidence>
<organism evidence="5">
    <name type="scientific">bioreactor metagenome</name>
    <dbReference type="NCBI Taxonomy" id="1076179"/>
    <lineage>
        <taxon>unclassified sequences</taxon>
        <taxon>metagenomes</taxon>
        <taxon>ecological metagenomes</taxon>
    </lineage>
</organism>
<keyword evidence="2" id="KW-0238">DNA-binding</keyword>
<dbReference type="GO" id="GO:0003700">
    <property type="term" value="F:DNA-binding transcription factor activity"/>
    <property type="evidence" value="ECO:0007669"/>
    <property type="project" value="InterPro"/>
</dbReference>
<gene>
    <name evidence="5" type="primary">mexR_3</name>
    <name evidence="5" type="ORF">SDC9_190794</name>
</gene>
<dbReference type="GO" id="GO:0003677">
    <property type="term" value="F:DNA binding"/>
    <property type="evidence" value="ECO:0007669"/>
    <property type="project" value="UniProtKB-KW"/>
</dbReference>
<name>A0A645HW02_9ZZZZ</name>
<evidence type="ECO:0000259" key="4">
    <source>
        <dbReference type="PROSITE" id="PS50995"/>
    </source>
</evidence>
<evidence type="ECO:0000256" key="3">
    <source>
        <dbReference type="ARBA" id="ARBA00023163"/>
    </source>
</evidence>
<dbReference type="SMART" id="SM00347">
    <property type="entry name" value="HTH_MARR"/>
    <property type="match status" value="1"/>
</dbReference>
<proteinExistence type="predicted"/>